<feature type="active site" description="Tele-UMP-histidine intermediate" evidence="4">
    <location>
        <position position="164"/>
    </location>
</feature>
<dbReference type="EMBL" id="FZOB01000015">
    <property type="protein sequence ID" value="SNR90761.1"/>
    <property type="molecule type" value="Genomic_DNA"/>
</dbReference>
<evidence type="ECO:0000313" key="7">
    <source>
        <dbReference type="EMBL" id="SNR90761.1"/>
    </source>
</evidence>
<proteinExistence type="predicted"/>
<dbReference type="PROSITE" id="PS51084">
    <property type="entry name" value="HIT_2"/>
    <property type="match status" value="1"/>
</dbReference>
<dbReference type="GO" id="GO:0008108">
    <property type="term" value="F:UDP-glucose:hexose-1-phosphate uridylyltransferase activity"/>
    <property type="evidence" value="ECO:0007669"/>
    <property type="project" value="InterPro"/>
</dbReference>
<evidence type="ECO:0000256" key="2">
    <source>
        <dbReference type="ARBA" id="ARBA00022695"/>
    </source>
</evidence>
<dbReference type="OrthoDB" id="9769064at2"/>
<dbReference type="RefSeq" id="WP_089323653.1">
    <property type="nucleotide sequence ID" value="NZ_FZOB01000015.1"/>
</dbReference>
<accession>A0A239A626</accession>
<dbReference type="InterPro" id="IPR053177">
    <property type="entry name" value="ADP-glucose_phosphorylase"/>
</dbReference>
<keyword evidence="8" id="KW-1185">Reference proteome</keyword>
<comment type="caution">
    <text evidence="5">Lacks conserved residue(s) required for the propagation of feature annotation.</text>
</comment>
<dbReference type="Gene3D" id="3.30.428.10">
    <property type="entry name" value="HIT-like"/>
    <property type="match status" value="2"/>
</dbReference>
<evidence type="ECO:0000256" key="1">
    <source>
        <dbReference type="ARBA" id="ARBA00022679"/>
    </source>
</evidence>
<dbReference type="Pfam" id="PF01087">
    <property type="entry name" value="GalP_UDP_transf"/>
    <property type="match status" value="1"/>
</dbReference>
<dbReference type="InterPro" id="IPR005849">
    <property type="entry name" value="GalP_Utransf_N"/>
</dbReference>
<dbReference type="PIRSF" id="PIRSF000808">
    <property type="entry name" value="GalT"/>
    <property type="match status" value="1"/>
</dbReference>
<dbReference type="GO" id="GO:0006012">
    <property type="term" value="P:galactose metabolic process"/>
    <property type="evidence" value="ECO:0007669"/>
    <property type="project" value="InterPro"/>
</dbReference>
<dbReference type="InterPro" id="IPR011146">
    <property type="entry name" value="HIT-like"/>
</dbReference>
<evidence type="ECO:0000259" key="6">
    <source>
        <dbReference type="PROSITE" id="PS51084"/>
    </source>
</evidence>
<dbReference type="PANTHER" id="PTHR42763">
    <property type="entry name" value="ADP-GLUCOSE PHOSPHORYLASE"/>
    <property type="match status" value="1"/>
</dbReference>
<evidence type="ECO:0000256" key="4">
    <source>
        <dbReference type="PIRSR" id="PIRSR000808-1"/>
    </source>
</evidence>
<dbReference type="InterPro" id="IPR001937">
    <property type="entry name" value="GalP_UDPtransf1"/>
</dbReference>
<keyword evidence="3" id="KW-0119">Carbohydrate metabolism</keyword>
<dbReference type="Pfam" id="PF01230">
    <property type="entry name" value="HIT"/>
    <property type="match status" value="1"/>
</dbReference>
<dbReference type="AlphaFoldDB" id="A0A239A626"/>
<dbReference type="SUPFAM" id="SSF54197">
    <property type="entry name" value="HIT-like"/>
    <property type="match status" value="2"/>
</dbReference>
<protein>
    <submittedName>
        <fullName evidence="7">UDPglucose--hexose-1-phosphate uridylyltransferase</fullName>
    </submittedName>
</protein>
<evidence type="ECO:0000256" key="3">
    <source>
        <dbReference type="ARBA" id="ARBA00023277"/>
    </source>
</evidence>
<reference evidence="8" key="1">
    <citation type="submission" date="2017-06" db="EMBL/GenBank/DDBJ databases">
        <authorList>
            <person name="Varghese N."/>
            <person name="Submissions S."/>
        </authorList>
    </citation>
    <scope>NUCLEOTIDE SEQUENCE [LARGE SCALE GENOMIC DNA]</scope>
    <source>
        <strain evidence="8">DSM 15668</strain>
    </source>
</reference>
<dbReference type="Proteomes" id="UP000198405">
    <property type="component" value="Unassembled WGS sequence"/>
</dbReference>
<dbReference type="InterPro" id="IPR036265">
    <property type="entry name" value="HIT-like_sf"/>
</dbReference>
<gene>
    <name evidence="7" type="ORF">SAMN06265340_11534</name>
</gene>
<evidence type="ECO:0000313" key="8">
    <source>
        <dbReference type="Proteomes" id="UP000198405"/>
    </source>
</evidence>
<name>A0A239A626_9BACT</name>
<dbReference type="PANTHER" id="PTHR42763:SF2">
    <property type="entry name" value="ADP-GLUCOSE PHOSPHORYLASE"/>
    <property type="match status" value="1"/>
</dbReference>
<evidence type="ECO:0000256" key="5">
    <source>
        <dbReference type="PROSITE-ProRule" id="PRU00464"/>
    </source>
</evidence>
<organism evidence="7 8">
    <name type="scientific">Desulfurobacterium atlanticum</name>
    <dbReference type="NCBI Taxonomy" id="240169"/>
    <lineage>
        <taxon>Bacteria</taxon>
        <taxon>Pseudomonadati</taxon>
        <taxon>Aquificota</taxon>
        <taxon>Aquificia</taxon>
        <taxon>Desulfurobacteriales</taxon>
        <taxon>Desulfurobacteriaceae</taxon>
        <taxon>Desulfurobacterium</taxon>
    </lineage>
</organism>
<sequence>MERLNREIRYNYLFDRWTLISADRGKRPTDFKKLYAEKSSESFICPFDAGNEHLTPREKLVLKKGNRWIVRVVENKFPAVENGLLLDNGKGFFKRLPAYGYHEVVIETPEHSLQLQDMSVENIFYILKAWKNRIVYIKKDKKIKHVQIFKNYKKEAGCSLSHSHSQIVATSFIPSVQKTLCKQFENYNGCYLCDEIEQEISEEERMFFKTENVVAYLSFAPQFEGEFIVAPLKHIHSFEETEDTFLVEVARSVKIAISALVSVFNNPPYNLALFIPPFNYDGIFHWHIRVFPRISFHAGFEISTGTLISSRYPEEIAKLFRSHIQQLL</sequence>
<keyword evidence="2 7" id="KW-0548">Nucleotidyltransferase</keyword>
<keyword evidence="1 7" id="KW-0808">Transferase</keyword>
<dbReference type="GO" id="GO:0008270">
    <property type="term" value="F:zinc ion binding"/>
    <property type="evidence" value="ECO:0007669"/>
    <property type="project" value="InterPro"/>
</dbReference>
<feature type="domain" description="HIT" evidence="6">
    <location>
        <begin position="191"/>
        <end position="300"/>
    </location>
</feature>